<name>A0AC34GQS9_9BILA</name>
<evidence type="ECO:0000313" key="2">
    <source>
        <dbReference type="WBParaSite" id="ES5_v2.g6971.t1"/>
    </source>
</evidence>
<proteinExistence type="predicted"/>
<dbReference type="Proteomes" id="UP000887579">
    <property type="component" value="Unplaced"/>
</dbReference>
<protein>
    <submittedName>
        <fullName evidence="2">Uncharacterized protein</fullName>
    </submittedName>
</protein>
<accession>A0AC34GQS9</accession>
<reference evidence="2" key="1">
    <citation type="submission" date="2022-11" db="UniProtKB">
        <authorList>
            <consortium name="WormBaseParasite"/>
        </authorList>
    </citation>
    <scope>IDENTIFICATION</scope>
</reference>
<organism evidence="1 2">
    <name type="scientific">Panagrolaimus sp. ES5</name>
    <dbReference type="NCBI Taxonomy" id="591445"/>
    <lineage>
        <taxon>Eukaryota</taxon>
        <taxon>Metazoa</taxon>
        <taxon>Ecdysozoa</taxon>
        <taxon>Nematoda</taxon>
        <taxon>Chromadorea</taxon>
        <taxon>Rhabditida</taxon>
        <taxon>Tylenchina</taxon>
        <taxon>Panagrolaimomorpha</taxon>
        <taxon>Panagrolaimoidea</taxon>
        <taxon>Panagrolaimidae</taxon>
        <taxon>Panagrolaimus</taxon>
    </lineage>
</organism>
<dbReference type="WBParaSite" id="ES5_v2.g6971.t1">
    <property type="protein sequence ID" value="ES5_v2.g6971.t1"/>
    <property type="gene ID" value="ES5_v2.g6971"/>
</dbReference>
<evidence type="ECO:0000313" key="1">
    <source>
        <dbReference type="Proteomes" id="UP000887579"/>
    </source>
</evidence>
<sequence length="305" mass="34855">MKAIFVLLFVLILLKRFYALNLSNYFELESINDLPDDLKDTVIFTNNNTWKIICNKDSTQKIEGAFIFTKEVQSNNVGNFFEIKWEILEENLIHARNASIAEDINNFVLIKMATKNGLNETETIKYQARKSNNGQLQSNLFFNADEIDTENGDDAILRTLKINENGTIETPNKAITIFSNPIPWKNGKSLIPFEITWKNLESNIAIILNNGTLALLNETFSMPNYTKNSNGTSFTTSPPKIMDIFVPMEDMYTSNIIGLSFWAWFLLTSFVTILTILLSICIWNYGSKRVIGFVLREKEKITIIS</sequence>